<dbReference type="Pfam" id="PF03205">
    <property type="entry name" value="MobB"/>
    <property type="match status" value="1"/>
</dbReference>
<dbReference type="SUPFAM" id="SSF52540">
    <property type="entry name" value="P-loop containing nucleoside triphosphate hydrolases"/>
    <property type="match status" value="1"/>
</dbReference>
<feature type="domain" description="Molybdopterin-guanine dinucleotide biosynthesis protein B (MobB)" evidence="1">
    <location>
        <begin position="16"/>
        <end position="149"/>
    </location>
</feature>
<dbReference type="InterPro" id="IPR052539">
    <property type="entry name" value="MGD_biosynthesis_adapter"/>
</dbReference>
<evidence type="ECO:0000259" key="1">
    <source>
        <dbReference type="Pfam" id="PF03205"/>
    </source>
</evidence>
<evidence type="ECO:0000313" key="3">
    <source>
        <dbReference type="Proteomes" id="UP000094025"/>
    </source>
</evidence>
<accession>A0A178Y5H4</accession>
<dbReference type="STRING" id="1472378.AU381_15910"/>
<dbReference type="Proteomes" id="UP000094025">
    <property type="component" value="Unassembled WGS sequence"/>
</dbReference>
<dbReference type="EMBL" id="LPUX01000050">
    <property type="protein sequence ID" value="OAP42656.1"/>
    <property type="molecule type" value="Genomic_DNA"/>
</dbReference>
<dbReference type="GO" id="GO:0005525">
    <property type="term" value="F:GTP binding"/>
    <property type="evidence" value="ECO:0007669"/>
    <property type="project" value="InterPro"/>
</dbReference>
<reference evidence="2 3" key="1">
    <citation type="journal article" date="2016" name="Int. J. Syst. Evol. Microbiol.">
        <title>Ensifer glycinis sp. nov., an novel rhizobial species associated with Glycine spp.</title>
        <authorList>
            <person name="Yan H."/>
            <person name="Yan J."/>
            <person name="Sui X.H."/>
            <person name="Wang E.T."/>
            <person name="Chen W.X."/>
            <person name="Zhang X.X."/>
            <person name="Chen W.F."/>
        </authorList>
    </citation>
    <scope>NUCLEOTIDE SEQUENCE [LARGE SCALE GENOMIC DNA]</scope>
    <source>
        <strain evidence="2 3">CCBAU 23380</strain>
    </source>
</reference>
<keyword evidence="3" id="KW-1185">Reference proteome</keyword>
<sequence>MAEPPRGFRIMTAPKIFGIAGWKNSGKTGLMVRLVSELTRRGYMVSTVKHAHHDFDIDKVGADSYRHREAGAHEVTIVSSTRFAIMHELRGAPEPSFEEILARLAPCDLVLIEGYKREPIPKIEARRLESANREPLAPTDPHIVAIAADHPVAGTDLSVFDLDDTGAIADFVEETVGLRR</sequence>
<dbReference type="Gene3D" id="3.40.50.300">
    <property type="entry name" value="P-loop containing nucleotide triphosphate hydrolases"/>
    <property type="match status" value="1"/>
</dbReference>
<dbReference type="GO" id="GO:0006777">
    <property type="term" value="P:Mo-molybdopterin cofactor biosynthetic process"/>
    <property type="evidence" value="ECO:0007669"/>
    <property type="project" value="InterPro"/>
</dbReference>
<dbReference type="InterPro" id="IPR004435">
    <property type="entry name" value="MobB_dom"/>
</dbReference>
<organism evidence="2 3">
    <name type="scientific">Sinorhizobium glycinis</name>
    <dbReference type="NCBI Taxonomy" id="1472378"/>
    <lineage>
        <taxon>Bacteria</taxon>
        <taxon>Pseudomonadati</taxon>
        <taxon>Pseudomonadota</taxon>
        <taxon>Alphaproteobacteria</taxon>
        <taxon>Hyphomicrobiales</taxon>
        <taxon>Rhizobiaceae</taxon>
        <taxon>Sinorhizobium/Ensifer group</taxon>
        <taxon>Sinorhizobium</taxon>
    </lineage>
</organism>
<evidence type="ECO:0000313" key="2">
    <source>
        <dbReference type="EMBL" id="OAP42656.1"/>
    </source>
</evidence>
<dbReference type="NCBIfam" id="TIGR00176">
    <property type="entry name" value="mobB"/>
    <property type="match status" value="1"/>
</dbReference>
<dbReference type="CDD" id="cd03116">
    <property type="entry name" value="MobB"/>
    <property type="match status" value="1"/>
</dbReference>
<name>A0A178Y5H4_9HYPH</name>
<comment type="caution">
    <text evidence="2">The sequence shown here is derived from an EMBL/GenBank/DDBJ whole genome shotgun (WGS) entry which is preliminary data.</text>
</comment>
<dbReference type="PANTHER" id="PTHR40072">
    <property type="entry name" value="MOLYBDOPTERIN-GUANINE DINUCLEOTIDE BIOSYNTHESIS ADAPTER PROTEIN-RELATED"/>
    <property type="match status" value="1"/>
</dbReference>
<dbReference type="InterPro" id="IPR027417">
    <property type="entry name" value="P-loop_NTPase"/>
</dbReference>
<dbReference type="AlphaFoldDB" id="A0A178Y5H4"/>
<protein>
    <submittedName>
        <fullName evidence="2">Molybdopterin-guanine dinucleotide biosynthesis protein MobB</fullName>
    </submittedName>
</protein>
<proteinExistence type="predicted"/>
<gene>
    <name evidence="2" type="ORF">AU381_15910</name>
</gene>
<dbReference type="PANTHER" id="PTHR40072:SF1">
    <property type="entry name" value="MOLYBDOPTERIN-GUANINE DINUCLEOTIDE BIOSYNTHESIS ADAPTER PROTEIN"/>
    <property type="match status" value="1"/>
</dbReference>